<protein>
    <submittedName>
        <fullName evidence="2">Uncharacterized protein</fullName>
    </submittedName>
</protein>
<dbReference type="AlphaFoldDB" id="A0A286DF89"/>
<keyword evidence="3" id="KW-1185">Reference proteome</keyword>
<evidence type="ECO:0000313" key="3">
    <source>
        <dbReference type="Proteomes" id="UP000219374"/>
    </source>
</evidence>
<evidence type="ECO:0000313" key="2">
    <source>
        <dbReference type="EMBL" id="SOD57253.1"/>
    </source>
</evidence>
<sequence length="225" mass="24520">MRGVSTLLDPKIAPRKWRLSTGIWQIFVVRSDAAILLGDSRFRGATVGDPWHGAGSIRSPFAWNDSDGAGERWCGNRNPSGRKQESKSHQSPEKSPGKSPGKNADPDFAWDTCCAVHQAGWRYLMQSNGLANVEVFPGALRLPRLRRCRIPRVRPLALPGLRELLSMWGNLRAEVVEGAQGLSWGVGQYPAVSPKAVYSSCILKGALMPGLLDEAHARGGGERGR</sequence>
<dbReference type="EMBL" id="OCND01000012">
    <property type="protein sequence ID" value="SOD57253.1"/>
    <property type="molecule type" value="Genomic_DNA"/>
</dbReference>
<accession>A0A286DF89</accession>
<organism evidence="2 3">
    <name type="scientific">Pseudoxanthomonas wuyuanensis</name>
    <dbReference type="NCBI Taxonomy" id="1073196"/>
    <lineage>
        <taxon>Bacteria</taxon>
        <taxon>Pseudomonadati</taxon>
        <taxon>Pseudomonadota</taxon>
        <taxon>Gammaproteobacteria</taxon>
        <taxon>Lysobacterales</taxon>
        <taxon>Lysobacteraceae</taxon>
        <taxon>Pseudoxanthomonas</taxon>
    </lineage>
</organism>
<dbReference type="Proteomes" id="UP000219374">
    <property type="component" value="Unassembled WGS sequence"/>
</dbReference>
<evidence type="ECO:0000256" key="1">
    <source>
        <dbReference type="SAM" id="MobiDB-lite"/>
    </source>
</evidence>
<name>A0A286DF89_9GAMM</name>
<feature type="region of interest" description="Disordered" evidence="1">
    <location>
        <begin position="68"/>
        <end position="104"/>
    </location>
</feature>
<feature type="compositionally biased region" description="Basic and acidic residues" evidence="1">
    <location>
        <begin position="82"/>
        <end position="96"/>
    </location>
</feature>
<gene>
    <name evidence="2" type="ORF">SAMN06296416_11297</name>
</gene>
<reference evidence="2 3" key="1">
    <citation type="submission" date="2017-09" db="EMBL/GenBank/DDBJ databases">
        <authorList>
            <person name="Ehlers B."/>
            <person name="Leendertz F.H."/>
        </authorList>
    </citation>
    <scope>NUCLEOTIDE SEQUENCE [LARGE SCALE GENOMIC DNA]</scope>
    <source>
        <strain evidence="2 3">CGMCC 1.10978</strain>
    </source>
</reference>
<proteinExistence type="predicted"/>